<reference evidence="12 13" key="1">
    <citation type="submission" date="2019-07" db="EMBL/GenBank/DDBJ databases">
        <title>Whole genome shotgun sequence of Skermanella aerolata NBRC 106429.</title>
        <authorList>
            <person name="Hosoyama A."/>
            <person name="Uohara A."/>
            <person name="Ohji S."/>
            <person name="Ichikawa N."/>
        </authorList>
    </citation>
    <scope>NUCLEOTIDE SEQUENCE [LARGE SCALE GENOMIC DNA]</scope>
    <source>
        <strain evidence="12 13">NBRC 106429</strain>
    </source>
</reference>
<protein>
    <recommendedName>
        <fullName evidence="2 10">FAD:protein FMN transferase</fullName>
        <ecNumber evidence="1 10">2.7.1.180</ecNumber>
    </recommendedName>
    <alternativeName>
        <fullName evidence="8 10">Flavin transferase</fullName>
    </alternativeName>
</protein>
<dbReference type="InterPro" id="IPR006311">
    <property type="entry name" value="TAT_signal"/>
</dbReference>
<dbReference type="EMBL" id="BJYZ01000031">
    <property type="protein sequence ID" value="GEO41753.1"/>
    <property type="molecule type" value="Genomic_DNA"/>
</dbReference>
<feature type="binding site" evidence="11">
    <location>
        <position position="294"/>
    </location>
    <ligand>
        <name>Mg(2+)</name>
        <dbReference type="ChEBI" id="CHEBI:18420"/>
    </ligand>
</feature>
<evidence type="ECO:0000256" key="11">
    <source>
        <dbReference type="PIRSR" id="PIRSR006268-2"/>
    </source>
</evidence>
<organism evidence="12 13">
    <name type="scientific">Skermanella aerolata</name>
    <dbReference type="NCBI Taxonomy" id="393310"/>
    <lineage>
        <taxon>Bacteria</taxon>
        <taxon>Pseudomonadati</taxon>
        <taxon>Pseudomonadota</taxon>
        <taxon>Alphaproteobacteria</taxon>
        <taxon>Rhodospirillales</taxon>
        <taxon>Azospirillaceae</taxon>
        <taxon>Skermanella</taxon>
    </lineage>
</organism>
<dbReference type="GO" id="GO:0016740">
    <property type="term" value="F:transferase activity"/>
    <property type="evidence" value="ECO:0007669"/>
    <property type="project" value="UniProtKB-UniRule"/>
</dbReference>
<dbReference type="Gene3D" id="3.10.520.10">
    <property type="entry name" value="ApbE-like domains"/>
    <property type="match status" value="1"/>
</dbReference>
<sequence length="334" mass="35895">MTLIPGSARSNAIPRRRFLQLLGAAAGCLLVPQTDASGSDAGSLRHEWTGTALGAVANITLFHPDRGEARSIIQACLAEIARLEAEFSLFRPDSALCRLNRGGVLEYPSLDMRRLLSEAVRFGDFSDGHFDVTVQPLWRLLAAHRAARTVPPQEELQAALALIDYQRIDIGVRRIRFAQPGMAVTLNGIAQGYVTDRVAELLRARGIEHVLLDLGEMRALGPKPDGRPWRIGVRDPVRPDHVLQELDVIDWAVATSAAGANLNILDPRKGEGRALYSSVTVVAPNATTADALSTSLYLTPPDEVEGLVGKSSQAAALLAGPGGIRVVENGIVFL</sequence>
<comment type="similarity">
    <text evidence="10">Belongs to the ApbE family.</text>
</comment>
<dbReference type="PROSITE" id="PS51318">
    <property type="entry name" value="TAT"/>
    <property type="match status" value="1"/>
</dbReference>
<proteinExistence type="inferred from homology"/>
<dbReference type="EC" id="2.7.1.180" evidence="1 10"/>
<comment type="caution">
    <text evidence="12">The sequence shown here is derived from an EMBL/GenBank/DDBJ whole genome shotgun (WGS) entry which is preliminary data.</text>
</comment>
<evidence type="ECO:0000256" key="8">
    <source>
        <dbReference type="ARBA" id="ARBA00031306"/>
    </source>
</evidence>
<keyword evidence="7 10" id="KW-0460">Magnesium</keyword>
<evidence type="ECO:0000256" key="7">
    <source>
        <dbReference type="ARBA" id="ARBA00022842"/>
    </source>
</evidence>
<accession>A0A512DZ34</accession>
<feature type="binding site" evidence="11">
    <location>
        <position position="188"/>
    </location>
    <ligand>
        <name>Mg(2+)</name>
        <dbReference type="ChEBI" id="CHEBI:18420"/>
    </ligand>
</feature>
<evidence type="ECO:0000256" key="5">
    <source>
        <dbReference type="ARBA" id="ARBA00022723"/>
    </source>
</evidence>
<dbReference type="RefSeq" id="WP_052832299.1">
    <property type="nucleotide sequence ID" value="NZ_BJYZ01000031.1"/>
</dbReference>
<comment type="cofactor">
    <cofactor evidence="11">
        <name>Mg(2+)</name>
        <dbReference type="ChEBI" id="CHEBI:18420"/>
    </cofactor>
    <cofactor evidence="11">
        <name>Mn(2+)</name>
        <dbReference type="ChEBI" id="CHEBI:29035"/>
    </cofactor>
    <text evidence="11">Magnesium. Can also use manganese.</text>
</comment>
<dbReference type="Pfam" id="PF02424">
    <property type="entry name" value="ApbE"/>
    <property type="match status" value="1"/>
</dbReference>
<dbReference type="PANTHER" id="PTHR30040">
    <property type="entry name" value="THIAMINE BIOSYNTHESIS LIPOPROTEIN APBE"/>
    <property type="match status" value="1"/>
</dbReference>
<dbReference type="InterPro" id="IPR003374">
    <property type="entry name" value="ApbE-like_sf"/>
</dbReference>
<keyword evidence="3 10" id="KW-0285">Flavoprotein</keyword>
<evidence type="ECO:0000256" key="6">
    <source>
        <dbReference type="ARBA" id="ARBA00022827"/>
    </source>
</evidence>
<dbReference type="PIRSF" id="PIRSF006268">
    <property type="entry name" value="ApbE"/>
    <property type="match status" value="1"/>
</dbReference>
<name>A0A512DZ34_9PROT</name>
<dbReference type="SUPFAM" id="SSF143631">
    <property type="entry name" value="ApbE-like"/>
    <property type="match status" value="1"/>
</dbReference>
<keyword evidence="5 10" id="KW-0479">Metal-binding</keyword>
<evidence type="ECO:0000256" key="4">
    <source>
        <dbReference type="ARBA" id="ARBA00022679"/>
    </source>
</evidence>
<evidence type="ECO:0000256" key="10">
    <source>
        <dbReference type="PIRNR" id="PIRNR006268"/>
    </source>
</evidence>
<evidence type="ECO:0000256" key="2">
    <source>
        <dbReference type="ARBA" id="ARBA00016337"/>
    </source>
</evidence>
<feature type="binding site" evidence="11">
    <location>
        <position position="290"/>
    </location>
    <ligand>
        <name>Mg(2+)</name>
        <dbReference type="ChEBI" id="CHEBI:18420"/>
    </ligand>
</feature>
<keyword evidence="13" id="KW-1185">Reference proteome</keyword>
<keyword evidence="6 10" id="KW-0274">FAD</keyword>
<dbReference type="GO" id="GO:0046872">
    <property type="term" value="F:metal ion binding"/>
    <property type="evidence" value="ECO:0007669"/>
    <property type="project" value="UniProtKB-UniRule"/>
</dbReference>
<dbReference type="PANTHER" id="PTHR30040:SF2">
    <property type="entry name" value="FAD:PROTEIN FMN TRANSFERASE"/>
    <property type="match status" value="1"/>
</dbReference>
<evidence type="ECO:0000256" key="9">
    <source>
        <dbReference type="ARBA" id="ARBA00048540"/>
    </source>
</evidence>
<evidence type="ECO:0000256" key="1">
    <source>
        <dbReference type="ARBA" id="ARBA00011955"/>
    </source>
</evidence>
<dbReference type="AlphaFoldDB" id="A0A512DZ34"/>
<evidence type="ECO:0000256" key="3">
    <source>
        <dbReference type="ARBA" id="ARBA00022630"/>
    </source>
</evidence>
<evidence type="ECO:0000313" key="13">
    <source>
        <dbReference type="Proteomes" id="UP000321523"/>
    </source>
</evidence>
<evidence type="ECO:0000313" key="12">
    <source>
        <dbReference type="EMBL" id="GEO41753.1"/>
    </source>
</evidence>
<dbReference type="InterPro" id="IPR024932">
    <property type="entry name" value="ApbE"/>
</dbReference>
<keyword evidence="4 10" id="KW-0808">Transferase</keyword>
<comment type="catalytic activity">
    <reaction evidence="9 10">
        <text>L-threonyl-[protein] + FAD = FMN-L-threonyl-[protein] + AMP + H(+)</text>
        <dbReference type="Rhea" id="RHEA:36847"/>
        <dbReference type="Rhea" id="RHEA-COMP:11060"/>
        <dbReference type="Rhea" id="RHEA-COMP:11061"/>
        <dbReference type="ChEBI" id="CHEBI:15378"/>
        <dbReference type="ChEBI" id="CHEBI:30013"/>
        <dbReference type="ChEBI" id="CHEBI:57692"/>
        <dbReference type="ChEBI" id="CHEBI:74257"/>
        <dbReference type="ChEBI" id="CHEBI:456215"/>
        <dbReference type="EC" id="2.7.1.180"/>
    </reaction>
</comment>
<gene>
    <name evidence="12" type="primary">nosX_2</name>
    <name evidence="12" type="ORF">SAE02_59010</name>
</gene>
<dbReference type="Proteomes" id="UP000321523">
    <property type="component" value="Unassembled WGS sequence"/>
</dbReference>